<feature type="transmembrane region" description="Helical" evidence="1">
    <location>
        <begin position="24"/>
        <end position="44"/>
    </location>
</feature>
<feature type="transmembrane region" description="Helical" evidence="1">
    <location>
        <begin position="50"/>
        <end position="70"/>
    </location>
</feature>
<evidence type="ECO:0000313" key="2">
    <source>
        <dbReference type="EMBL" id="MFC4903978.1"/>
    </source>
</evidence>
<keyword evidence="1" id="KW-1133">Transmembrane helix</keyword>
<dbReference type="Proteomes" id="UP001595797">
    <property type="component" value="Unassembled WGS sequence"/>
</dbReference>
<feature type="transmembrane region" description="Helical" evidence="1">
    <location>
        <begin position="107"/>
        <end position="125"/>
    </location>
</feature>
<protein>
    <recommendedName>
        <fullName evidence="4">Permease</fullName>
    </recommendedName>
</protein>
<feature type="transmembrane region" description="Helical" evidence="1">
    <location>
        <begin position="77"/>
        <end position="95"/>
    </location>
</feature>
<keyword evidence="1" id="KW-0812">Transmembrane</keyword>
<keyword evidence="3" id="KW-1185">Reference proteome</keyword>
<organism evidence="2 3">
    <name type="scientific">Kocuria oceani</name>
    <dbReference type="NCBI Taxonomy" id="988827"/>
    <lineage>
        <taxon>Bacteria</taxon>
        <taxon>Bacillati</taxon>
        <taxon>Actinomycetota</taxon>
        <taxon>Actinomycetes</taxon>
        <taxon>Micrococcales</taxon>
        <taxon>Micrococcaceae</taxon>
        <taxon>Kocuria</taxon>
    </lineage>
</organism>
<reference evidence="3" key="1">
    <citation type="journal article" date="2019" name="Int. J. Syst. Evol. Microbiol.">
        <title>The Global Catalogue of Microorganisms (GCM) 10K type strain sequencing project: providing services to taxonomists for standard genome sequencing and annotation.</title>
        <authorList>
            <consortium name="The Broad Institute Genomics Platform"/>
            <consortium name="The Broad Institute Genome Sequencing Center for Infectious Disease"/>
            <person name="Wu L."/>
            <person name="Ma J."/>
        </authorList>
    </citation>
    <scope>NUCLEOTIDE SEQUENCE [LARGE SCALE GENOMIC DNA]</scope>
    <source>
        <strain evidence="3">CGMCC 4.6946</strain>
    </source>
</reference>
<gene>
    <name evidence="2" type="ORF">ACFPCS_10430</name>
</gene>
<keyword evidence="1" id="KW-0472">Membrane</keyword>
<comment type="caution">
    <text evidence="2">The sequence shown here is derived from an EMBL/GenBank/DDBJ whole genome shotgun (WGS) entry which is preliminary data.</text>
</comment>
<dbReference type="EMBL" id="JBHSIW010000013">
    <property type="protein sequence ID" value="MFC4903978.1"/>
    <property type="molecule type" value="Genomic_DNA"/>
</dbReference>
<evidence type="ECO:0000256" key="1">
    <source>
        <dbReference type="SAM" id="Phobius"/>
    </source>
</evidence>
<feature type="transmembrane region" description="Helical" evidence="1">
    <location>
        <begin position="137"/>
        <end position="160"/>
    </location>
</feature>
<name>A0ABV9TJ09_9MICC</name>
<proteinExistence type="predicted"/>
<sequence length="163" mass="17152">MSHVDNVAVQSDDTVPEMSLGREFTLLLIATAIALPLQLIAVDITVTEAAAGLGVLALMCVGGILLGRYIPIPIPSVAWISLIGIALTLPFTPWGPSIVGLVEQIDFLALAVPCLAYAGIAISQLEIKVLKRSGWKLLVVAVFVLFGTYITSAVIAHFMLGVS</sequence>
<evidence type="ECO:0000313" key="3">
    <source>
        <dbReference type="Proteomes" id="UP001595797"/>
    </source>
</evidence>
<accession>A0ABV9TJ09</accession>
<evidence type="ECO:0008006" key="4">
    <source>
        <dbReference type="Google" id="ProtNLM"/>
    </source>
</evidence>
<dbReference type="RefSeq" id="WP_277551746.1">
    <property type="nucleotide sequence ID" value="NZ_JARAMH010000013.1"/>
</dbReference>